<gene>
    <name evidence="3" type="ORF">MERR_LOCUS10919</name>
</gene>
<protein>
    <recommendedName>
        <fullName evidence="2">NB-ARC domain-containing protein</fullName>
    </recommendedName>
</protein>
<organism evidence="3 4">
    <name type="scientific">Microthlaspi erraticum</name>
    <dbReference type="NCBI Taxonomy" id="1685480"/>
    <lineage>
        <taxon>Eukaryota</taxon>
        <taxon>Viridiplantae</taxon>
        <taxon>Streptophyta</taxon>
        <taxon>Embryophyta</taxon>
        <taxon>Tracheophyta</taxon>
        <taxon>Spermatophyta</taxon>
        <taxon>Magnoliopsida</taxon>
        <taxon>eudicotyledons</taxon>
        <taxon>Gunneridae</taxon>
        <taxon>Pentapetalae</taxon>
        <taxon>rosids</taxon>
        <taxon>malvids</taxon>
        <taxon>Brassicales</taxon>
        <taxon>Brassicaceae</taxon>
        <taxon>Coluteocarpeae</taxon>
        <taxon>Microthlaspi</taxon>
    </lineage>
</organism>
<dbReference type="PRINTS" id="PR00364">
    <property type="entry name" value="DISEASERSIST"/>
</dbReference>
<dbReference type="FunFam" id="1.10.8.430:FF:000003">
    <property type="entry name" value="Probable disease resistance protein At5g66910"/>
    <property type="match status" value="1"/>
</dbReference>
<dbReference type="PANTHER" id="PTHR36766:SF40">
    <property type="entry name" value="DISEASE RESISTANCE PROTEIN RGA3"/>
    <property type="match status" value="1"/>
</dbReference>
<keyword evidence="1" id="KW-0611">Plant defense</keyword>
<dbReference type="GO" id="GO:0006952">
    <property type="term" value="P:defense response"/>
    <property type="evidence" value="ECO:0007669"/>
    <property type="project" value="UniProtKB-KW"/>
</dbReference>
<evidence type="ECO:0000259" key="2">
    <source>
        <dbReference type="Pfam" id="PF00931"/>
    </source>
</evidence>
<dbReference type="InterPro" id="IPR042197">
    <property type="entry name" value="Apaf_helical"/>
</dbReference>
<keyword evidence="4" id="KW-1185">Reference proteome</keyword>
<dbReference type="EMBL" id="CACVBM020000810">
    <property type="protein sequence ID" value="CAA7023684.1"/>
    <property type="molecule type" value="Genomic_DNA"/>
</dbReference>
<name>A0A6D2I9Z8_9BRAS</name>
<dbReference type="SUPFAM" id="SSF52540">
    <property type="entry name" value="P-loop containing nucleoside triphosphate hydrolases"/>
    <property type="match status" value="1"/>
</dbReference>
<feature type="domain" description="NB-ARC" evidence="2">
    <location>
        <begin position="10"/>
        <end position="180"/>
    </location>
</feature>
<dbReference type="OrthoDB" id="1743638at2759"/>
<evidence type="ECO:0000313" key="4">
    <source>
        <dbReference type="Proteomes" id="UP000467841"/>
    </source>
</evidence>
<accession>A0A6D2I9Z8</accession>
<comment type="caution">
    <text evidence="3">The sequence shown here is derived from an EMBL/GenBank/DDBJ whole genome shotgun (WGS) entry which is preliminary data.</text>
</comment>
<dbReference type="Gene3D" id="3.40.50.300">
    <property type="entry name" value="P-loop containing nucleotide triphosphate hydrolases"/>
    <property type="match status" value="1"/>
</dbReference>
<dbReference type="AlphaFoldDB" id="A0A6D2I9Z8"/>
<dbReference type="GO" id="GO:0043531">
    <property type="term" value="F:ADP binding"/>
    <property type="evidence" value="ECO:0007669"/>
    <property type="project" value="InterPro"/>
</dbReference>
<evidence type="ECO:0000313" key="3">
    <source>
        <dbReference type="EMBL" id="CAA7023684.1"/>
    </source>
</evidence>
<proteinExistence type="predicted"/>
<reference evidence="3" key="1">
    <citation type="submission" date="2020-01" db="EMBL/GenBank/DDBJ databases">
        <authorList>
            <person name="Mishra B."/>
        </authorList>
    </citation>
    <scope>NUCLEOTIDE SEQUENCE [LARGE SCALE GENOMIC DNA]</scope>
</reference>
<evidence type="ECO:0000256" key="1">
    <source>
        <dbReference type="ARBA" id="ARBA00022821"/>
    </source>
</evidence>
<dbReference type="Proteomes" id="UP000467841">
    <property type="component" value="Unassembled WGS sequence"/>
</dbReference>
<dbReference type="FunFam" id="3.40.50.300:FF:001091">
    <property type="entry name" value="Probable disease resistance protein At1g61300"/>
    <property type="match status" value="1"/>
</dbReference>
<sequence length="264" mass="30881">MDLVGVEEVLKNWLVIWWRCEIQMVSISGMGGIGKTTLARQVFHHDIIRRHFDGFAWVCVSQEFTRKDVWQRILQDLRPNDGGIKQMDEHELQRELFQMLETSRYLIVLDDVWKKEDWDVIKAVFPQRRGELSFSKMIITSRNEGVGSHADPTCFAFRPRILTPEESWKLCESIVFRNRHETEFRVDEELEGMGKKMVTYCGGLPLAVRVLGGLLANKYTVSEWQRVYENIQTQTQIVGNCLRWTISTRFTELLSLSYEDLPCS</sequence>
<dbReference type="Pfam" id="PF00931">
    <property type="entry name" value="NB-ARC"/>
    <property type="match status" value="1"/>
</dbReference>
<dbReference type="PANTHER" id="PTHR36766">
    <property type="entry name" value="PLANT BROAD-SPECTRUM MILDEW RESISTANCE PROTEIN RPW8"/>
    <property type="match status" value="1"/>
</dbReference>
<dbReference type="InterPro" id="IPR027417">
    <property type="entry name" value="P-loop_NTPase"/>
</dbReference>
<dbReference type="Gene3D" id="1.10.8.430">
    <property type="entry name" value="Helical domain of apoptotic protease-activating factors"/>
    <property type="match status" value="1"/>
</dbReference>
<dbReference type="InterPro" id="IPR002182">
    <property type="entry name" value="NB-ARC"/>
</dbReference>